<sequence>MTAAQIKANARNQLFRQIHGYSLTPFINRAIKEGAITEKEIDVLNEINMKLEFLKTHQFDNSKTVGLTPRRRCHYCNGIAR</sequence>
<accession>A0A345BP14</accession>
<evidence type="ECO:0000313" key="1">
    <source>
        <dbReference type="EMBL" id="AXF52185.1"/>
    </source>
</evidence>
<dbReference type="RefSeq" id="YP_010097067.1">
    <property type="nucleotide sequence ID" value="NC_055756.1"/>
</dbReference>
<organism evidence="1 2">
    <name type="scientific">crAssphage sp. isolate ctcc615</name>
    <dbReference type="NCBI Taxonomy" id="2989853"/>
    <lineage>
        <taxon>Viruses</taxon>
        <taxon>Duplodnaviria</taxon>
        <taxon>Heunggongvirae</taxon>
        <taxon>Uroviricota</taxon>
        <taxon>Caudoviricetes</taxon>
        <taxon>Crassvirales</taxon>
        <taxon>Intestiviridae</taxon>
        <taxon>Obtuvirinae</taxon>
        <taxon>Wotdevirus</taxon>
        <taxon>Wotdevirus murinus</taxon>
    </lineage>
</organism>
<keyword evidence="2" id="KW-1185">Reference proteome</keyword>
<proteinExistence type="predicted"/>
<reference evidence="1 2" key="1">
    <citation type="submission" date="2018-06" db="EMBL/GenBank/DDBJ databases">
        <title>Uncovering a Universe of Circular DNA Viruses in Animal Metagenomes.</title>
        <authorList>
            <person name="Tisza M."/>
            <person name="Buck C."/>
            <person name="Pastrana D."/>
            <person name="Welch N."/>
            <person name="Peretti A."/>
        </authorList>
    </citation>
    <scope>NUCLEOTIDE SEQUENCE [LARGE SCALE GENOMIC DNA]</scope>
    <source>
        <strain evidence="1">Ctcc615</strain>
    </source>
</reference>
<dbReference type="Proteomes" id="UP000257457">
    <property type="component" value="Segment"/>
</dbReference>
<evidence type="ECO:0000313" key="2">
    <source>
        <dbReference type="Proteomes" id="UP000257457"/>
    </source>
</evidence>
<name>A0A345BP14_9CAUD</name>
<protein>
    <submittedName>
        <fullName evidence="1">Uncharacterized protein</fullName>
    </submittedName>
</protein>
<dbReference type="EMBL" id="MH552500">
    <property type="protein sequence ID" value="AXF52185.1"/>
    <property type="molecule type" value="Genomic_DNA"/>
</dbReference>
<dbReference type="GeneID" id="65114729"/>